<dbReference type="RefSeq" id="WP_278012768.1">
    <property type="nucleotide sequence ID" value="NZ_CP121208.1"/>
</dbReference>
<dbReference type="PROSITE" id="PS51831">
    <property type="entry name" value="HD"/>
    <property type="match status" value="1"/>
</dbReference>
<feature type="domain" description="HD" evidence="1">
    <location>
        <begin position="44"/>
        <end position="140"/>
    </location>
</feature>
<dbReference type="Proteomes" id="UP001215216">
    <property type="component" value="Chromosome"/>
</dbReference>
<dbReference type="Pfam" id="PF01966">
    <property type="entry name" value="HD"/>
    <property type="match status" value="1"/>
</dbReference>
<evidence type="ECO:0000313" key="3">
    <source>
        <dbReference type="Proteomes" id="UP001215216"/>
    </source>
</evidence>
<dbReference type="NCBIfam" id="TIGR00277">
    <property type="entry name" value="HDIG"/>
    <property type="match status" value="1"/>
</dbReference>
<dbReference type="CDD" id="cd00077">
    <property type="entry name" value="HDc"/>
    <property type="match status" value="1"/>
</dbReference>
<gene>
    <name evidence="2" type="ORF">P7079_08295</name>
</gene>
<dbReference type="InterPro" id="IPR003607">
    <property type="entry name" value="HD/PDEase_dom"/>
</dbReference>
<dbReference type="Gene3D" id="1.10.3210.10">
    <property type="entry name" value="Hypothetical protein af1432"/>
    <property type="match status" value="1"/>
</dbReference>
<organism evidence="2 3">
    <name type="scientific">Arcanobacterium canis</name>
    <dbReference type="NCBI Taxonomy" id="999183"/>
    <lineage>
        <taxon>Bacteria</taxon>
        <taxon>Bacillati</taxon>
        <taxon>Actinomycetota</taxon>
        <taxon>Actinomycetes</taxon>
        <taxon>Actinomycetales</taxon>
        <taxon>Actinomycetaceae</taxon>
        <taxon>Arcanobacterium</taxon>
    </lineage>
</organism>
<dbReference type="EMBL" id="CP121208">
    <property type="protein sequence ID" value="WFM83373.1"/>
    <property type="molecule type" value="Genomic_DNA"/>
</dbReference>
<accession>A0ABY8FY35</accession>
<dbReference type="SUPFAM" id="SSF109604">
    <property type="entry name" value="HD-domain/PDEase-like"/>
    <property type="match status" value="1"/>
</dbReference>
<evidence type="ECO:0000313" key="2">
    <source>
        <dbReference type="EMBL" id="WFM83373.1"/>
    </source>
</evidence>
<dbReference type="SMART" id="SM00471">
    <property type="entry name" value="HDc"/>
    <property type="match status" value="1"/>
</dbReference>
<protein>
    <submittedName>
        <fullName evidence="2">HD domain-containing protein</fullName>
    </submittedName>
</protein>
<dbReference type="InterPro" id="IPR006674">
    <property type="entry name" value="HD_domain"/>
</dbReference>
<keyword evidence="3" id="KW-1185">Reference proteome</keyword>
<sequence>MNAMTPEQTSLDRRSAAEILPIAREFVREHLSRTRAGEYARRYRFEHCLRVARIGREVALKEGLDPDLLELGCLLHDVGKYDAQVPVDHGRAGALIALEFLLDAGLDQSLATELAQGIAMHTDGQWNARNDDHGTPYDAVGREYLRFDGEPTVLAQSIGDCDNIDRFSLYRVADTLRYVRFMEKSTQLQRAWLEENLEHLRFQYGYQCATQEAQNRWVKALDRQIEFYRQLNAELG</sequence>
<name>A0ABY8FY35_9ACTO</name>
<dbReference type="InterPro" id="IPR006675">
    <property type="entry name" value="HDIG_dom"/>
</dbReference>
<proteinExistence type="predicted"/>
<reference evidence="2 3" key="1">
    <citation type="submission" date="2023-03" db="EMBL/GenBank/DDBJ databases">
        <title>Complete genome of Arcanobacterium canis strain DSM 25104 isolated in 2010 from a canine otitis externa in Germany.</title>
        <authorList>
            <person name="Borowiak M."/>
            <person name="Kreitlow A."/>
            <person name="Malorny B."/>
            <person name="Laemmler C."/>
            <person name="Prenger-Berninghoff E."/>
            <person name="Ploetz M."/>
            <person name="Abdulmawjood A."/>
        </authorList>
    </citation>
    <scope>NUCLEOTIDE SEQUENCE [LARGE SCALE GENOMIC DNA]</scope>
    <source>
        <strain evidence="2 3">DSM 25104</strain>
    </source>
</reference>
<evidence type="ECO:0000259" key="1">
    <source>
        <dbReference type="PROSITE" id="PS51831"/>
    </source>
</evidence>